<keyword evidence="4" id="KW-0067">ATP-binding</keyword>
<evidence type="ECO:0000259" key="6">
    <source>
        <dbReference type="Pfam" id="PF00580"/>
    </source>
</evidence>
<dbReference type="OrthoDB" id="542744at2759"/>
<evidence type="ECO:0000313" key="7">
    <source>
        <dbReference type="EMBL" id="EFJ44747.1"/>
    </source>
</evidence>
<keyword evidence="1" id="KW-0547">Nucleotide-binding</keyword>
<dbReference type="KEGG" id="vcn:VOLCADRAFT_95124"/>
<feature type="region of interest" description="Disordered" evidence="5">
    <location>
        <begin position="49"/>
        <end position="69"/>
    </location>
</feature>
<dbReference type="GO" id="GO:0003677">
    <property type="term" value="F:DNA binding"/>
    <property type="evidence" value="ECO:0007669"/>
    <property type="project" value="InterPro"/>
</dbReference>
<dbReference type="SUPFAM" id="SSF52540">
    <property type="entry name" value="P-loop containing nucleoside triphosphate hydrolases"/>
    <property type="match status" value="1"/>
</dbReference>
<dbReference type="InterPro" id="IPR014016">
    <property type="entry name" value="UvrD-like_ATP-bd"/>
</dbReference>
<evidence type="ECO:0000313" key="8">
    <source>
        <dbReference type="Proteomes" id="UP000001058"/>
    </source>
</evidence>
<sequence length="177" mass="19374">MNCIKFHQEGLSMVQRLSAGGLPCAPFRRGQAICKAVLQGGYVGKSSLSKRVNSESTEQPLIRQPSSRTDKLNKDQLAAVLASEQTVRVQAGPGSGKTRVVAARAQHLINERGVEARRILAITFTNKQHMHACTSACEHQAVLVKPTDLQDEAANVRKGNVRLHMVFVLIVNKVEIR</sequence>
<dbReference type="GO" id="GO:0043138">
    <property type="term" value="F:3'-5' DNA helicase activity"/>
    <property type="evidence" value="ECO:0007669"/>
    <property type="project" value="TreeGrafter"/>
</dbReference>
<feature type="compositionally biased region" description="Polar residues" evidence="5">
    <location>
        <begin position="49"/>
        <end position="67"/>
    </location>
</feature>
<dbReference type="GeneID" id="9624240"/>
<dbReference type="GO" id="GO:0016787">
    <property type="term" value="F:hydrolase activity"/>
    <property type="evidence" value="ECO:0007669"/>
    <property type="project" value="UniProtKB-KW"/>
</dbReference>
<reference evidence="7 8" key="1">
    <citation type="journal article" date="2010" name="Science">
        <title>Genomic analysis of organismal complexity in the multicellular green alga Volvox carteri.</title>
        <authorList>
            <person name="Prochnik S.E."/>
            <person name="Umen J."/>
            <person name="Nedelcu A.M."/>
            <person name="Hallmann A."/>
            <person name="Miller S.M."/>
            <person name="Nishii I."/>
            <person name="Ferris P."/>
            <person name="Kuo A."/>
            <person name="Mitros T."/>
            <person name="Fritz-Laylin L.K."/>
            <person name="Hellsten U."/>
            <person name="Chapman J."/>
            <person name="Simakov O."/>
            <person name="Rensing S.A."/>
            <person name="Terry A."/>
            <person name="Pangilinan J."/>
            <person name="Kapitonov V."/>
            <person name="Jurka J."/>
            <person name="Salamov A."/>
            <person name="Shapiro H."/>
            <person name="Schmutz J."/>
            <person name="Grimwood J."/>
            <person name="Lindquist E."/>
            <person name="Lucas S."/>
            <person name="Grigoriev I.V."/>
            <person name="Schmitt R."/>
            <person name="Kirk D."/>
            <person name="Rokhsar D.S."/>
        </authorList>
    </citation>
    <scope>NUCLEOTIDE SEQUENCE [LARGE SCALE GENOMIC DNA]</scope>
    <source>
        <strain evidence="8">f. Nagariensis / Eve</strain>
    </source>
</reference>
<dbReference type="STRING" id="3068.D8U6N6"/>
<dbReference type="AlphaFoldDB" id="D8U6N6"/>
<keyword evidence="2" id="KW-0378">Hydrolase</keyword>
<keyword evidence="3" id="KW-0347">Helicase</keyword>
<protein>
    <recommendedName>
        <fullName evidence="6">UvrD-like helicase ATP-binding domain-containing protein</fullName>
    </recommendedName>
</protein>
<evidence type="ECO:0000256" key="2">
    <source>
        <dbReference type="ARBA" id="ARBA00022801"/>
    </source>
</evidence>
<dbReference type="PANTHER" id="PTHR11070">
    <property type="entry name" value="UVRD / RECB / PCRA DNA HELICASE FAMILY MEMBER"/>
    <property type="match status" value="1"/>
</dbReference>
<dbReference type="InParanoid" id="D8U6N6"/>
<dbReference type="RefSeq" id="XP_002954323.1">
    <property type="nucleotide sequence ID" value="XM_002954277.1"/>
</dbReference>
<organism evidence="8">
    <name type="scientific">Volvox carteri f. nagariensis</name>
    <dbReference type="NCBI Taxonomy" id="3068"/>
    <lineage>
        <taxon>Eukaryota</taxon>
        <taxon>Viridiplantae</taxon>
        <taxon>Chlorophyta</taxon>
        <taxon>core chlorophytes</taxon>
        <taxon>Chlorophyceae</taxon>
        <taxon>CS clade</taxon>
        <taxon>Chlamydomonadales</taxon>
        <taxon>Volvocaceae</taxon>
        <taxon>Volvox</taxon>
    </lineage>
</organism>
<name>D8U6N6_VOLCA</name>
<feature type="domain" description="UvrD-like helicase ATP-binding" evidence="6">
    <location>
        <begin position="72"/>
        <end position="127"/>
    </location>
</feature>
<dbReference type="Pfam" id="PF00580">
    <property type="entry name" value="UvrD-helicase"/>
    <property type="match status" value="1"/>
</dbReference>
<dbReference type="GO" id="GO:0000725">
    <property type="term" value="P:recombinational repair"/>
    <property type="evidence" value="ECO:0007669"/>
    <property type="project" value="TreeGrafter"/>
</dbReference>
<dbReference type="InterPro" id="IPR000212">
    <property type="entry name" value="DNA_helicase_UvrD/REP"/>
</dbReference>
<dbReference type="Gene3D" id="3.40.50.300">
    <property type="entry name" value="P-loop containing nucleotide triphosphate hydrolases"/>
    <property type="match status" value="1"/>
</dbReference>
<evidence type="ECO:0000256" key="1">
    <source>
        <dbReference type="ARBA" id="ARBA00022741"/>
    </source>
</evidence>
<dbReference type="PANTHER" id="PTHR11070:SF2">
    <property type="entry name" value="ATP-DEPENDENT DNA HELICASE SRS2"/>
    <property type="match status" value="1"/>
</dbReference>
<evidence type="ECO:0000256" key="4">
    <source>
        <dbReference type="ARBA" id="ARBA00022840"/>
    </source>
</evidence>
<dbReference type="Proteomes" id="UP000001058">
    <property type="component" value="Unassembled WGS sequence"/>
</dbReference>
<accession>D8U6N6</accession>
<evidence type="ECO:0000256" key="5">
    <source>
        <dbReference type="SAM" id="MobiDB-lite"/>
    </source>
</evidence>
<dbReference type="GO" id="GO:0005524">
    <property type="term" value="F:ATP binding"/>
    <property type="evidence" value="ECO:0007669"/>
    <property type="project" value="UniProtKB-KW"/>
</dbReference>
<keyword evidence="8" id="KW-1185">Reference proteome</keyword>
<dbReference type="InterPro" id="IPR027417">
    <property type="entry name" value="P-loop_NTPase"/>
</dbReference>
<dbReference type="GO" id="GO:0005634">
    <property type="term" value="C:nucleus"/>
    <property type="evidence" value="ECO:0007669"/>
    <property type="project" value="TreeGrafter"/>
</dbReference>
<proteinExistence type="predicted"/>
<dbReference type="EMBL" id="GL378362">
    <property type="protein sequence ID" value="EFJ44747.1"/>
    <property type="molecule type" value="Genomic_DNA"/>
</dbReference>
<evidence type="ECO:0000256" key="3">
    <source>
        <dbReference type="ARBA" id="ARBA00022806"/>
    </source>
</evidence>
<gene>
    <name evidence="7" type="ORF">VOLCADRAFT_95124</name>
</gene>